<dbReference type="EMBL" id="BQNB010016136">
    <property type="protein sequence ID" value="GJT48233.1"/>
    <property type="molecule type" value="Genomic_DNA"/>
</dbReference>
<reference evidence="1" key="2">
    <citation type="submission" date="2022-01" db="EMBL/GenBank/DDBJ databases">
        <authorList>
            <person name="Yamashiro T."/>
            <person name="Shiraishi A."/>
            <person name="Satake H."/>
            <person name="Nakayama K."/>
        </authorList>
    </citation>
    <scope>NUCLEOTIDE SEQUENCE</scope>
</reference>
<sequence>MVVMVEVVAAMVGEEVPWPEEAVVDWPSVQLIPTMVEVEEDWWSLEVDLRESQRVLGAGGGEVKGGGVDLGVVDSFLGEIPRDVMGESSGETFGVDGGTV</sequence>
<comment type="caution">
    <text evidence="1">The sequence shown here is derived from an EMBL/GenBank/DDBJ whole genome shotgun (WGS) entry which is preliminary data.</text>
</comment>
<evidence type="ECO:0000313" key="1">
    <source>
        <dbReference type="EMBL" id="GJT48233.1"/>
    </source>
</evidence>
<gene>
    <name evidence="1" type="ORF">Tco_0974390</name>
</gene>
<keyword evidence="2" id="KW-1185">Reference proteome</keyword>
<dbReference type="Proteomes" id="UP001151760">
    <property type="component" value="Unassembled WGS sequence"/>
</dbReference>
<organism evidence="1 2">
    <name type="scientific">Tanacetum coccineum</name>
    <dbReference type="NCBI Taxonomy" id="301880"/>
    <lineage>
        <taxon>Eukaryota</taxon>
        <taxon>Viridiplantae</taxon>
        <taxon>Streptophyta</taxon>
        <taxon>Embryophyta</taxon>
        <taxon>Tracheophyta</taxon>
        <taxon>Spermatophyta</taxon>
        <taxon>Magnoliopsida</taxon>
        <taxon>eudicotyledons</taxon>
        <taxon>Gunneridae</taxon>
        <taxon>Pentapetalae</taxon>
        <taxon>asterids</taxon>
        <taxon>campanulids</taxon>
        <taxon>Asterales</taxon>
        <taxon>Asteraceae</taxon>
        <taxon>Asteroideae</taxon>
        <taxon>Anthemideae</taxon>
        <taxon>Anthemidinae</taxon>
        <taxon>Tanacetum</taxon>
    </lineage>
</organism>
<reference evidence="1" key="1">
    <citation type="journal article" date="2022" name="Int. J. Mol. Sci.">
        <title>Draft Genome of Tanacetum Coccineum: Genomic Comparison of Closely Related Tanacetum-Family Plants.</title>
        <authorList>
            <person name="Yamashiro T."/>
            <person name="Shiraishi A."/>
            <person name="Nakayama K."/>
            <person name="Satake H."/>
        </authorList>
    </citation>
    <scope>NUCLEOTIDE SEQUENCE</scope>
</reference>
<proteinExistence type="predicted"/>
<protein>
    <submittedName>
        <fullName evidence="1">Uncharacterized protein</fullName>
    </submittedName>
</protein>
<name>A0ABQ5EBQ1_9ASTR</name>
<accession>A0ABQ5EBQ1</accession>
<evidence type="ECO:0000313" key="2">
    <source>
        <dbReference type="Proteomes" id="UP001151760"/>
    </source>
</evidence>